<dbReference type="Pfam" id="PF04545">
    <property type="entry name" value="Sigma70_r4"/>
    <property type="match status" value="1"/>
</dbReference>
<dbReference type="EMBL" id="FR845719">
    <property type="protein sequence ID" value="CCA53762.1"/>
    <property type="molecule type" value="Genomic_DNA"/>
</dbReference>
<proteinExistence type="predicted"/>
<dbReference type="NCBIfam" id="TIGR02980">
    <property type="entry name" value="SigBFG"/>
    <property type="match status" value="1"/>
</dbReference>
<dbReference type="OrthoDB" id="9804285at2"/>
<evidence type="ECO:0000256" key="3">
    <source>
        <dbReference type="ARBA" id="ARBA00023125"/>
    </source>
</evidence>
<dbReference type="HOGENOM" id="CLU_014793_8_5_11"/>
<evidence type="ECO:0000256" key="2">
    <source>
        <dbReference type="ARBA" id="ARBA00023082"/>
    </source>
</evidence>
<dbReference type="Pfam" id="PF04542">
    <property type="entry name" value="Sigma70_r2"/>
    <property type="match status" value="1"/>
</dbReference>
<dbReference type="InterPro" id="IPR000943">
    <property type="entry name" value="RNA_pol_sigma70"/>
</dbReference>
<dbReference type="Gene3D" id="1.10.10.10">
    <property type="entry name" value="Winged helix-like DNA-binding domain superfamily/Winged helix DNA-binding domain"/>
    <property type="match status" value="2"/>
</dbReference>
<dbReference type="Gene3D" id="1.20.120.1810">
    <property type="match status" value="1"/>
</dbReference>
<dbReference type="PROSITE" id="PS00715">
    <property type="entry name" value="SIGMA70_1"/>
    <property type="match status" value="1"/>
</dbReference>
<evidence type="ECO:0000313" key="8">
    <source>
        <dbReference type="Proteomes" id="UP000006854"/>
    </source>
</evidence>
<dbReference type="SUPFAM" id="SSF88659">
    <property type="entry name" value="Sigma3 and sigma4 domains of RNA polymerase sigma factors"/>
    <property type="match status" value="2"/>
</dbReference>
<dbReference type="PATRIC" id="fig|953739.5.peg.6043"/>
<dbReference type="Pfam" id="PF04539">
    <property type="entry name" value="Sigma70_r3"/>
    <property type="match status" value="1"/>
</dbReference>
<dbReference type="PANTHER" id="PTHR30385:SF4">
    <property type="entry name" value="RNA POLYMERASE SIGMA-E FACTOR"/>
    <property type="match status" value="1"/>
</dbReference>
<sequence>MSNHRTTARIGRTSALPPRAGPEPPAEALTGLPEIADPLAVSTSDARTLSTALFERLRSLEEGTASYSYVRNTLVELNLSLVKYAATRFRHSSENWEDLVQVGTVGLIKAINRFDPARGNEFMSFALPTVLGEIRRHLRDTSWSVHVPRRLQELRLDVAKANDALEQELGRPPTAAELSDRLHITEDELREGRIAANGFASRSLDVPVDDEDAGPGMLARCLGSDDDAFEKVLNLEALKPLVAALSERDRTILALRFGGELTQAEIGERLGLSQMHVSRLLSRILGGLRTALTTEDPPAAEAATGSPASGTRGTAAARRVAAKRT</sequence>
<dbReference type="GO" id="GO:0016987">
    <property type="term" value="F:sigma factor activity"/>
    <property type="evidence" value="ECO:0007669"/>
    <property type="project" value="UniProtKB-KW"/>
</dbReference>
<dbReference type="GO" id="GO:0003677">
    <property type="term" value="F:DNA binding"/>
    <property type="evidence" value="ECO:0007669"/>
    <property type="project" value="UniProtKB-KW"/>
</dbReference>
<evidence type="ECO:0000259" key="6">
    <source>
        <dbReference type="PROSITE" id="PS00715"/>
    </source>
</evidence>
<dbReference type="InterPro" id="IPR014322">
    <property type="entry name" value="RNA_pol_sigma-B/F/G"/>
</dbReference>
<dbReference type="PANTHER" id="PTHR30385">
    <property type="entry name" value="SIGMA FACTOR F FLAGELLAR"/>
    <property type="match status" value="1"/>
</dbReference>
<reference evidence="7 8" key="1">
    <citation type="journal article" date="2011" name="BMC Genomics">
        <title>Genome-wide analysis of the role of GlnR in Streptomyces venezuelae provides new insights into global nitrogen regulation in actinomycetes.</title>
        <authorList>
            <person name="Pullan S.T."/>
            <person name="Bibb M.J."/>
            <person name="Merrick M."/>
        </authorList>
    </citation>
    <scope>NUCLEOTIDE SEQUENCE [LARGE SCALE GENOMIC DNA]</scope>
    <source>
        <strain evidence="8">ATCC 10712 / CBS 650.69 / DSM 40230 / JCM 4526 / NBRC 13096 / PD 04745</strain>
    </source>
</reference>
<dbReference type="PRINTS" id="PR00046">
    <property type="entry name" value="SIGMA70FCT"/>
</dbReference>
<gene>
    <name evidence="7" type="ordered locus">SVEN_0475</name>
</gene>
<dbReference type="eggNOG" id="COG1191">
    <property type="taxonomic scope" value="Bacteria"/>
</dbReference>
<keyword evidence="1" id="KW-0805">Transcription regulation</keyword>
<feature type="domain" description="RNA polymerase sigma-70" evidence="6">
    <location>
        <begin position="98"/>
        <end position="111"/>
    </location>
</feature>
<evidence type="ECO:0000256" key="5">
    <source>
        <dbReference type="SAM" id="MobiDB-lite"/>
    </source>
</evidence>
<dbReference type="InterPro" id="IPR007627">
    <property type="entry name" value="RNA_pol_sigma70_r2"/>
</dbReference>
<dbReference type="InterPro" id="IPR013325">
    <property type="entry name" value="RNA_pol_sigma_r2"/>
</dbReference>
<feature type="region of interest" description="Disordered" evidence="5">
    <location>
        <begin position="295"/>
        <end position="325"/>
    </location>
</feature>
<name>F2R770_STRVP</name>
<dbReference type="STRING" id="953739.SVEN_0475"/>
<dbReference type="GeneID" id="51861072"/>
<keyword evidence="4" id="KW-0804">Transcription</keyword>
<protein>
    <submittedName>
        <fullName evidence="7">RNA polymerase sigma factor SigB</fullName>
    </submittedName>
</protein>
<dbReference type="InterPro" id="IPR007624">
    <property type="entry name" value="RNA_pol_sigma70_r3"/>
</dbReference>
<dbReference type="InterPro" id="IPR007630">
    <property type="entry name" value="RNA_pol_sigma70_r4"/>
</dbReference>
<evidence type="ECO:0000313" key="7">
    <source>
        <dbReference type="EMBL" id="CCA53762.1"/>
    </source>
</evidence>
<dbReference type="KEGG" id="sve:SVEN_0475"/>
<dbReference type="RefSeq" id="WP_015031681.1">
    <property type="nucleotide sequence ID" value="NC_018750.1"/>
</dbReference>
<dbReference type="InterPro" id="IPR013324">
    <property type="entry name" value="RNA_pol_sigma_r3/r4-like"/>
</dbReference>
<dbReference type="NCBIfam" id="TIGR02937">
    <property type="entry name" value="sigma70-ECF"/>
    <property type="match status" value="1"/>
</dbReference>
<dbReference type="CDD" id="cd06171">
    <property type="entry name" value="Sigma70_r4"/>
    <property type="match status" value="1"/>
</dbReference>
<organism evidence="7 8">
    <name type="scientific">Streptomyces venezuelae (strain ATCC 10712 / CBS 650.69 / DSM 40230 / JCM 4526 / NBRC 13096 / PD 04745)</name>
    <dbReference type="NCBI Taxonomy" id="953739"/>
    <lineage>
        <taxon>Bacteria</taxon>
        <taxon>Bacillati</taxon>
        <taxon>Actinomycetota</taxon>
        <taxon>Actinomycetes</taxon>
        <taxon>Kitasatosporales</taxon>
        <taxon>Streptomycetaceae</taxon>
        <taxon>Streptomyces</taxon>
    </lineage>
</organism>
<dbReference type="InterPro" id="IPR014284">
    <property type="entry name" value="RNA_pol_sigma-70_dom"/>
</dbReference>
<dbReference type="Proteomes" id="UP000006854">
    <property type="component" value="Chromosome"/>
</dbReference>
<feature type="compositionally biased region" description="Low complexity" evidence="5">
    <location>
        <begin position="295"/>
        <end position="319"/>
    </location>
</feature>
<accession>F2R770</accession>
<dbReference type="SUPFAM" id="SSF88946">
    <property type="entry name" value="Sigma2 domain of RNA polymerase sigma factors"/>
    <property type="match status" value="1"/>
</dbReference>
<evidence type="ECO:0000256" key="1">
    <source>
        <dbReference type="ARBA" id="ARBA00023015"/>
    </source>
</evidence>
<dbReference type="InterPro" id="IPR036388">
    <property type="entry name" value="WH-like_DNA-bd_sf"/>
</dbReference>
<feature type="region of interest" description="Disordered" evidence="5">
    <location>
        <begin position="1"/>
        <end position="26"/>
    </location>
</feature>
<evidence type="ECO:0000256" key="4">
    <source>
        <dbReference type="ARBA" id="ARBA00023163"/>
    </source>
</evidence>
<dbReference type="GO" id="GO:0006352">
    <property type="term" value="P:DNA-templated transcription initiation"/>
    <property type="evidence" value="ECO:0007669"/>
    <property type="project" value="InterPro"/>
</dbReference>
<keyword evidence="8" id="KW-1185">Reference proteome</keyword>
<keyword evidence="3" id="KW-0238">DNA-binding</keyword>
<keyword evidence="2" id="KW-0731">Sigma factor</keyword>
<dbReference type="AlphaFoldDB" id="F2R770"/>